<dbReference type="EMBL" id="MLJW01000033">
    <property type="protein sequence ID" value="OIR08102.1"/>
    <property type="molecule type" value="Genomic_DNA"/>
</dbReference>
<dbReference type="InterPro" id="IPR051157">
    <property type="entry name" value="PDH/Transketolase"/>
</dbReference>
<dbReference type="SUPFAM" id="SSF52518">
    <property type="entry name" value="Thiamin diphosphate-binding fold (THDP-binding)"/>
    <property type="match status" value="1"/>
</dbReference>
<keyword evidence="3" id="KW-0786">Thiamine pyrophosphate</keyword>
<evidence type="ECO:0000256" key="2">
    <source>
        <dbReference type="ARBA" id="ARBA00007131"/>
    </source>
</evidence>
<dbReference type="Gene3D" id="3.40.50.970">
    <property type="match status" value="1"/>
</dbReference>
<dbReference type="AlphaFoldDB" id="A0A1J5T7J5"/>
<dbReference type="FunFam" id="3.40.50.970:FF:000129">
    <property type="entry name" value="Transketolase"/>
    <property type="match status" value="1"/>
</dbReference>
<accession>A0A1J5T7J5</accession>
<evidence type="ECO:0000259" key="4">
    <source>
        <dbReference type="SMART" id="SM00861"/>
    </source>
</evidence>
<dbReference type="CDD" id="cd07033">
    <property type="entry name" value="TPP_PYR_DXS_TK_like"/>
    <property type="match status" value="1"/>
</dbReference>
<dbReference type="InterPro" id="IPR009014">
    <property type="entry name" value="Transketo_C/PFOR_II"/>
</dbReference>
<dbReference type="InterPro" id="IPR029061">
    <property type="entry name" value="THDP-binding"/>
</dbReference>
<dbReference type="PANTHER" id="PTHR43825:SF1">
    <property type="entry name" value="TRANSKETOLASE-LIKE PYRIMIDINE-BINDING DOMAIN-CONTAINING PROTEIN"/>
    <property type="match status" value="1"/>
</dbReference>
<dbReference type="Pfam" id="PF02779">
    <property type="entry name" value="Transket_pyr"/>
    <property type="match status" value="1"/>
</dbReference>
<evidence type="ECO:0000313" key="5">
    <source>
        <dbReference type="EMBL" id="OIR08102.1"/>
    </source>
</evidence>
<sequence>MSAPAPSLFSPEAKSLAQRLGMTLGRPNLEVFADTLLELARADARLLAVTSDSRGSGKLGPFGQALPRQIVELGIAEQNLVGVAAGLASTGRTVFAVSPACFLTARSLEQIKNDVAYSDNAVTLVGISAGVSYGALGSTHHSLHDFAALRAIHNLAIVAPADNIETREAVLAAAALRRPVYLRFGKAPLYTLPCAAPFELGRARLLRPGNDLAFLATGETVVHALLAAAHLEETSGLRCRVLSLPSVKPLDLQAVRSAAAECRAVLTVEEHMVHGGLGEAVAAVLAQGDAHPRFRIIGIPDEDTVTGSQADIFRHYGISMEGLSRAALDLLGRSAPPA</sequence>
<name>A0A1J5T7J5_9ZZZZ</name>
<dbReference type="PANTHER" id="PTHR43825">
    <property type="entry name" value="PYRUVATE DEHYDROGENASE E1 COMPONENT"/>
    <property type="match status" value="1"/>
</dbReference>
<organism evidence="5">
    <name type="scientific">mine drainage metagenome</name>
    <dbReference type="NCBI Taxonomy" id="410659"/>
    <lineage>
        <taxon>unclassified sequences</taxon>
        <taxon>metagenomes</taxon>
        <taxon>ecological metagenomes</taxon>
    </lineage>
</organism>
<comment type="caution">
    <text evidence="5">The sequence shown here is derived from an EMBL/GenBank/DDBJ whole genome shotgun (WGS) entry which is preliminary data.</text>
</comment>
<dbReference type="SUPFAM" id="SSF52922">
    <property type="entry name" value="TK C-terminal domain-like"/>
    <property type="match status" value="1"/>
</dbReference>
<keyword evidence="5" id="KW-0808">Transferase</keyword>
<evidence type="ECO:0000256" key="1">
    <source>
        <dbReference type="ARBA" id="ARBA00001964"/>
    </source>
</evidence>
<dbReference type="InterPro" id="IPR005475">
    <property type="entry name" value="Transketolase-like_Pyr-bd"/>
</dbReference>
<dbReference type="Gene3D" id="3.40.50.920">
    <property type="match status" value="1"/>
</dbReference>
<gene>
    <name evidence="5" type="primary">dxs_5</name>
    <name evidence="5" type="ORF">GALL_96010</name>
</gene>
<comment type="similarity">
    <text evidence="2">Belongs to the transketolase family.</text>
</comment>
<dbReference type="InterPro" id="IPR033248">
    <property type="entry name" value="Transketolase_C"/>
</dbReference>
<feature type="domain" description="Transketolase-like pyrimidine-binding" evidence="4">
    <location>
        <begin position="26"/>
        <end position="192"/>
    </location>
</feature>
<comment type="cofactor">
    <cofactor evidence="1">
        <name>thiamine diphosphate</name>
        <dbReference type="ChEBI" id="CHEBI:58937"/>
    </cofactor>
</comment>
<proteinExistence type="inferred from homology"/>
<dbReference type="GO" id="GO:0008661">
    <property type="term" value="F:1-deoxy-D-xylulose-5-phosphate synthase activity"/>
    <property type="evidence" value="ECO:0007669"/>
    <property type="project" value="UniProtKB-EC"/>
</dbReference>
<reference evidence="5" key="1">
    <citation type="submission" date="2016-10" db="EMBL/GenBank/DDBJ databases">
        <title>Sequence of Gallionella enrichment culture.</title>
        <authorList>
            <person name="Poehlein A."/>
            <person name="Muehling M."/>
            <person name="Daniel R."/>
        </authorList>
    </citation>
    <scope>NUCLEOTIDE SEQUENCE</scope>
</reference>
<protein>
    <submittedName>
        <fullName evidence="5">1-deoxy-D-xylulose-5-phosphate synthase</fullName>
        <ecNumber evidence="5">2.2.1.7</ecNumber>
    </submittedName>
</protein>
<dbReference type="EC" id="2.2.1.7" evidence="5"/>
<dbReference type="SMART" id="SM00861">
    <property type="entry name" value="Transket_pyr"/>
    <property type="match status" value="1"/>
</dbReference>
<dbReference type="Pfam" id="PF02780">
    <property type="entry name" value="Transketolase_C"/>
    <property type="match status" value="1"/>
</dbReference>
<evidence type="ECO:0000256" key="3">
    <source>
        <dbReference type="ARBA" id="ARBA00023052"/>
    </source>
</evidence>